<dbReference type="Pfam" id="PF21537">
    <property type="entry name" value="DUF1980_C"/>
    <property type="match status" value="1"/>
</dbReference>
<sequence>MKIIFLTLITIFIFTGCSSNKTIDAEPPINEQNIEDSSNDYKTAVEHIMDNALLDSMKNSEDGVITIREKLFIAQTNDIYLNPEDYMDKTIKWEGIYTEVTNPVSNQEYKFVIRYGPGCCGYDGTAGFEILYDGELPEKNDWVEAVGKIEMVEENGEEFIAIRLSELTIMDVRGQEFVAN</sequence>
<dbReference type="AlphaFoldDB" id="A0A974BGZ2"/>
<name>A0A974BGZ2_SEDHY</name>
<organism evidence="2 3">
    <name type="scientific">Sedimentibacter hydroxybenzoicus DSM 7310</name>
    <dbReference type="NCBI Taxonomy" id="1123245"/>
    <lineage>
        <taxon>Bacteria</taxon>
        <taxon>Bacillati</taxon>
        <taxon>Bacillota</taxon>
        <taxon>Tissierellia</taxon>
        <taxon>Sedimentibacter</taxon>
    </lineage>
</organism>
<feature type="domain" description="DUF1980" evidence="1">
    <location>
        <begin position="58"/>
        <end position="164"/>
    </location>
</feature>
<evidence type="ECO:0000313" key="2">
    <source>
        <dbReference type="EMBL" id="NYB72913.1"/>
    </source>
</evidence>
<keyword evidence="3" id="KW-1185">Reference proteome</keyword>
<gene>
    <name evidence="2" type="ORF">HZF24_02020</name>
</gene>
<dbReference type="InterPro" id="IPR048447">
    <property type="entry name" value="DUF1980_C"/>
</dbReference>
<accession>A0A974BGZ2</accession>
<evidence type="ECO:0000259" key="1">
    <source>
        <dbReference type="Pfam" id="PF21537"/>
    </source>
</evidence>
<dbReference type="Proteomes" id="UP000611629">
    <property type="component" value="Unassembled WGS sequence"/>
</dbReference>
<reference evidence="2" key="1">
    <citation type="submission" date="2020-07" db="EMBL/GenBank/DDBJ databases">
        <title>Genomic analysis of a strain of Sedimentibacter Hydroxybenzoicus DSM7310.</title>
        <authorList>
            <person name="Ma S."/>
        </authorList>
    </citation>
    <scope>NUCLEOTIDE SEQUENCE</scope>
    <source>
        <strain evidence="2">DSM 7310</strain>
    </source>
</reference>
<dbReference type="PROSITE" id="PS51257">
    <property type="entry name" value="PROKAR_LIPOPROTEIN"/>
    <property type="match status" value="1"/>
</dbReference>
<proteinExistence type="predicted"/>
<comment type="caution">
    <text evidence="2">The sequence shown here is derived from an EMBL/GenBank/DDBJ whole genome shotgun (WGS) entry which is preliminary data.</text>
</comment>
<protein>
    <recommendedName>
        <fullName evidence="1">DUF1980 domain-containing protein</fullName>
    </recommendedName>
</protein>
<dbReference type="EMBL" id="JACBNQ010000001">
    <property type="protein sequence ID" value="NYB72913.1"/>
    <property type="molecule type" value="Genomic_DNA"/>
</dbReference>
<dbReference type="RefSeq" id="WP_179236583.1">
    <property type="nucleotide sequence ID" value="NZ_JACBNQ010000001.1"/>
</dbReference>
<evidence type="ECO:0000313" key="3">
    <source>
        <dbReference type="Proteomes" id="UP000611629"/>
    </source>
</evidence>